<accession>A0A8J7QRN1</accession>
<evidence type="ECO:0000313" key="2">
    <source>
        <dbReference type="EMBL" id="MBO1322975.1"/>
    </source>
</evidence>
<dbReference type="Proteomes" id="UP000664417">
    <property type="component" value="Unassembled WGS sequence"/>
</dbReference>
<dbReference type="AlphaFoldDB" id="A0A8J7QRN1"/>
<proteinExistence type="predicted"/>
<dbReference type="Pfam" id="PF01052">
    <property type="entry name" value="FliMN_C"/>
    <property type="match status" value="1"/>
</dbReference>
<evidence type="ECO:0000259" key="1">
    <source>
        <dbReference type="Pfam" id="PF01052"/>
    </source>
</evidence>
<dbReference type="InterPro" id="IPR001543">
    <property type="entry name" value="FliN-like_C"/>
</dbReference>
<dbReference type="InterPro" id="IPR036429">
    <property type="entry name" value="SpoA-like_sf"/>
</dbReference>
<gene>
    <name evidence="2" type="ORF">J3U88_31205</name>
</gene>
<reference evidence="2" key="1">
    <citation type="submission" date="2021-03" db="EMBL/GenBank/DDBJ databases">
        <authorList>
            <person name="Wang G."/>
        </authorList>
    </citation>
    <scope>NUCLEOTIDE SEQUENCE</scope>
    <source>
        <strain evidence="2">KCTC 12899</strain>
    </source>
</reference>
<organism evidence="2 3">
    <name type="scientific">Acanthopleuribacter pedis</name>
    <dbReference type="NCBI Taxonomy" id="442870"/>
    <lineage>
        <taxon>Bacteria</taxon>
        <taxon>Pseudomonadati</taxon>
        <taxon>Acidobacteriota</taxon>
        <taxon>Holophagae</taxon>
        <taxon>Acanthopleuribacterales</taxon>
        <taxon>Acanthopleuribacteraceae</taxon>
        <taxon>Acanthopleuribacter</taxon>
    </lineage>
</organism>
<dbReference type="Gene3D" id="2.30.330.10">
    <property type="entry name" value="SpoA-like"/>
    <property type="match status" value="1"/>
</dbReference>
<keyword evidence="2" id="KW-0969">Cilium</keyword>
<name>A0A8J7QRN1_9BACT</name>
<keyword evidence="3" id="KW-1185">Reference proteome</keyword>
<dbReference type="EMBL" id="JAFREP010000046">
    <property type="protein sequence ID" value="MBO1322975.1"/>
    <property type="molecule type" value="Genomic_DNA"/>
</dbReference>
<sequence length="326" mass="36167">MSFSRFIPSRLNRPTVSLQNRLYALSGSLVVPIGDDAAEVTFPVGKTPTCTLELDIALAEHRVTLLLENGPALARLTAEMQSAEWDIAGNDIRAMLVETWFEHLFFQFEQITGLPVRCLRVAMEPSGLAPFLAFQQCFELRVPGQQHPLLRGVVGFNESEPVWFAELLEAMPQQPRRRAADIPFMGSIHVTRITWRADQSPNLARGDVLFPERLDRPSWRRGDQIHLALNQQDDVWTVAEPPCFHPQPVPSEDGIAIDVEAGEVAVTLQALTEMQVGDTLSRPAASRALQLRRDGVLIGRAVPVAVFGQVGLRVEEVFPDGNAEPK</sequence>
<keyword evidence="2" id="KW-0966">Cell projection</keyword>
<comment type="caution">
    <text evidence="2">The sequence shown here is derived from an EMBL/GenBank/DDBJ whole genome shotgun (WGS) entry which is preliminary data.</text>
</comment>
<feature type="domain" description="Flagellar motor switch protein FliN-like C-terminal" evidence="1">
    <location>
        <begin position="256"/>
        <end position="317"/>
    </location>
</feature>
<dbReference type="RefSeq" id="WP_207862947.1">
    <property type="nucleotide sequence ID" value="NZ_JAFREP010000046.1"/>
</dbReference>
<dbReference type="SUPFAM" id="SSF101801">
    <property type="entry name" value="Surface presentation of antigens (SPOA)"/>
    <property type="match status" value="1"/>
</dbReference>
<evidence type="ECO:0000313" key="3">
    <source>
        <dbReference type="Proteomes" id="UP000664417"/>
    </source>
</evidence>
<protein>
    <submittedName>
        <fullName evidence="2">FliM/FliN family flagellar motor switch protein</fullName>
    </submittedName>
</protein>
<keyword evidence="2" id="KW-0282">Flagellum</keyword>